<organism evidence="1 2">
    <name type="scientific">Anaeromyxobacter oryzae</name>
    <dbReference type="NCBI Taxonomy" id="2918170"/>
    <lineage>
        <taxon>Bacteria</taxon>
        <taxon>Pseudomonadati</taxon>
        <taxon>Myxococcota</taxon>
        <taxon>Myxococcia</taxon>
        <taxon>Myxococcales</taxon>
        <taxon>Cystobacterineae</taxon>
        <taxon>Anaeromyxobacteraceae</taxon>
        <taxon>Anaeromyxobacter</taxon>
    </lineage>
</organism>
<reference evidence="2" key="1">
    <citation type="journal article" date="2022" name="Int. J. Syst. Evol. Microbiol.">
        <title>Anaeromyxobacter oryzae sp. nov., Anaeromyxobacter diazotrophicus sp. nov. and Anaeromyxobacter paludicola sp. nov., isolated from paddy soils.</title>
        <authorList>
            <person name="Itoh H."/>
            <person name="Xu Z."/>
            <person name="Mise K."/>
            <person name="Masuda Y."/>
            <person name="Ushijima N."/>
            <person name="Hayakawa C."/>
            <person name="Shiratori Y."/>
            <person name="Senoo K."/>
        </authorList>
    </citation>
    <scope>NUCLEOTIDE SEQUENCE [LARGE SCALE GENOMIC DNA]</scope>
    <source>
        <strain evidence="2">Red232</strain>
    </source>
</reference>
<proteinExistence type="predicted"/>
<protein>
    <submittedName>
        <fullName evidence="1">Uncharacterized protein</fullName>
    </submittedName>
</protein>
<accession>A0ABM7WPH2</accession>
<keyword evidence="2" id="KW-1185">Reference proteome</keyword>
<dbReference type="EMBL" id="AP025591">
    <property type="protein sequence ID" value="BDG01359.1"/>
    <property type="molecule type" value="Genomic_DNA"/>
</dbReference>
<sequence>MGEETTQFASRFATAVSELEQLADDEGHAQLRHQHGAALRDVVRDALDAIAAVYETGTHAVRNWPEQRRHVLSQVAATRTALDRRGVDGEVRAMARALVELIEPSARP</sequence>
<evidence type="ECO:0000313" key="1">
    <source>
        <dbReference type="EMBL" id="BDG01359.1"/>
    </source>
</evidence>
<evidence type="ECO:0000313" key="2">
    <source>
        <dbReference type="Proteomes" id="UP001162891"/>
    </source>
</evidence>
<name>A0ABM7WPH2_9BACT</name>
<dbReference type="Proteomes" id="UP001162891">
    <property type="component" value="Chromosome"/>
</dbReference>
<dbReference type="RefSeq" id="WP_248357821.1">
    <property type="nucleotide sequence ID" value="NZ_AP025591.1"/>
</dbReference>
<gene>
    <name evidence="1" type="ORF">AMOR_03550</name>
</gene>